<proteinExistence type="predicted"/>
<keyword evidence="4" id="KW-1185">Reference proteome</keyword>
<feature type="region of interest" description="Disordered" evidence="2">
    <location>
        <begin position="1"/>
        <end position="27"/>
    </location>
</feature>
<dbReference type="AlphaFoldDB" id="A0A562P1N9"/>
<feature type="coiled-coil region" evidence="1">
    <location>
        <begin position="242"/>
        <end position="269"/>
    </location>
</feature>
<name>A0A562P1N9_9RHOB</name>
<keyword evidence="1" id="KW-0175">Coiled coil</keyword>
<evidence type="ECO:0000313" key="3">
    <source>
        <dbReference type="EMBL" id="TWI38354.1"/>
    </source>
</evidence>
<evidence type="ECO:0000256" key="2">
    <source>
        <dbReference type="SAM" id="MobiDB-lite"/>
    </source>
</evidence>
<organism evidence="3 4">
    <name type="scientific">Paracoccus sulfuroxidans</name>
    <dbReference type="NCBI Taxonomy" id="384678"/>
    <lineage>
        <taxon>Bacteria</taxon>
        <taxon>Pseudomonadati</taxon>
        <taxon>Pseudomonadota</taxon>
        <taxon>Alphaproteobacteria</taxon>
        <taxon>Rhodobacterales</taxon>
        <taxon>Paracoccaceae</taxon>
        <taxon>Paracoccus</taxon>
    </lineage>
</organism>
<sequence length="366" mass="39667">MSELEHDTPTAHAGARQDSTPEQAAPELLPCPFCGDGQIEDWGEATWSRPTKGMLCTCCGARGPRVMMERGEEYDAFVGRVKAEWNRREAADMAECAAFFTGYDAGEGDGCADLAAPSAPAEVEGLVLPKMFGVCQHCIDYGNAEEAGHHLEDLRWDGEVWSCEYCWNPDESESWADAPKAATALTAQQAENERLRGERQALAEAICGGEDFPGLLAATSVDALVDTARREHRCHRETIDARLKAESAIAHLTAELAEAREKNGALIERAADIADTYRDSCTPGGMQAISDTIACSIRALATEAETIALAEIVKKAVDAETRDMRKALEDLLKAHESGWPDKQDWGAGDRARATIARLDQRKEAGA</sequence>
<dbReference type="OrthoDB" id="7781596at2"/>
<evidence type="ECO:0000313" key="4">
    <source>
        <dbReference type="Proteomes" id="UP000316225"/>
    </source>
</evidence>
<accession>A0A562P1N9</accession>
<evidence type="ECO:0000256" key="1">
    <source>
        <dbReference type="SAM" id="Coils"/>
    </source>
</evidence>
<comment type="caution">
    <text evidence="3">The sequence shown here is derived from an EMBL/GenBank/DDBJ whole genome shotgun (WGS) entry which is preliminary data.</text>
</comment>
<evidence type="ECO:0008006" key="5">
    <source>
        <dbReference type="Google" id="ProtNLM"/>
    </source>
</evidence>
<reference evidence="3 4" key="1">
    <citation type="journal article" date="2015" name="Stand. Genomic Sci.">
        <title>Genomic Encyclopedia of Bacterial and Archaeal Type Strains, Phase III: the genomes of soil and plant-associated and newly described type strains.</title>
        <authorList>
            <person name="Whitman W.B."/>
            <person name="Woyke T."/>
            <person name="Klenk H.P."/>
            <person name="Zhou Y."/>
            <person name="Lilburn T.G."/>
            <person name="Beck B.J."/>
            <person name="De Vos P."/>
            <person name="Vandamme P."/>
            <person name="Eisen J.A."/>
            <person name="Garrity G."/>
            <person name="Hugenholtz P."/>
            <person name="Kyrpides N.C."/>
        </authorList>
    </citation>
    <scope>NUCLEOTIDE SEQUENCE [LARGE SCALE GENOMIC DNA]</scope>
    <source>
        <strain evidence="3 4">CGMCC 1.5364</strain>
    </source>
</reference>
<dbReference type="RefSeq" id="WP_145396111.1">
    <property type="nucleotide sequence ID" value="NZ_VLKU01000001.1"/>
</dbReference>
<dbReference type="Proteomes" id="UP000316225">
    <property type="component" value="Unassembled WGS sequence"/>
</dbReference>
<dbReference type="EMBL" id="VLKU01000001">
    <property type="protein sequence ID" value="TWI38354.1"/>
    <property type="molecule type" value="Genomic_DNA"/>
</dbReference>
<protein>
    <recommendedName>
        <fullName evidence="5">Restriction alleviation protein Lar</fullName>
    </recommendedName>
</protein>
<gene>
    <name evidence="3" type="ORF">IQ24_00494</name>
</gene>